<sequence>YRKHIKEEEIEEFIKAIIARLLEELINNQDIELKTSPEYVIGYLVEKLRNKDLRDEIKAFVGTNKVMKLTSPLQQQGKKKLILVYLFFLNGFLVEGGASKNFKKCLSWNLAGGSNGRYDGEISKIASFISKLDKKQTFCCRAVDDDYDYTNLNCTQETPNCPFISPVDDYEAT</sequence>
<proteinExistence type="predicted"/>
<dbReference type="Proteomes" id="UP000789396">
    <property type="component" value="Unassembled WGS sequence"/>
</dbReference>
<dbReference type="EMBL" id="CAJVPZ010004528">
    <property type="protein sequence ID" value="CAG8547619.1"/>
    <property type="molecule type" value="Genomic_DNA"/>
</dbReference>
<dbReference type="AlphaFoldDB" id="A0A9N9AWU2"/>
<organism evidence="1 2">
    <name type="scientific">Racocetra fulgida</name>
    <dbReference type="NCBI Taxonomy" id="60492"/>
    <lineage>
        <taxon>Eukaryota</taxon>
        <taxon>Fungi</taxon>
        <taxon>Fungi incertae sedis</taxon>
        <taxon>Mucoromycota</taxon>
        <taxon>Glomeromycotina</taxon>
        <taxon>Glomeromycetes</taxon>
        <taxon>Diversisporales</taxon>
        <taxon>Gigasporaceae</taxon>
        <taxon>Racocetra</taxon>
    </lineage>
</organism>
<reference evidence="1" key="1">
    <citation type="submission" date="2021-06" db="EMBL/GenBank/DDBJ databases">
        <authorList>
            <person name="Kallberg Y."/>
            <person name="Tangrot J."/>
            <person name="Rosling A."/>
        </authorList>
    </citation>
    <scope>NUCLEOTIDE SEQUENCE</scope>
    <source>
        <strain evidence="1">IN212</strain>
    </source>
</reference>
<keyword evidence="2" id="KW-1185">Reference proteome</keyword>
<evidence type="ECO:0000313" key="2">
    <source>
        <dbReference type="Proteomes" id="UP000789396"/>
    </source>
</evidence>
<feature type="non-terminal residue" evidence="1">
    <location>
        <position position="173"/>
    </location>
</feature>
<dbReference type="OrthoDB" id="2447722at2759"/>
<comment type="caution">
    <text evidence="1">The sequence shown here is derived from an EMBL/GenBank/DDBJ whole genome shotgun (WGS) entry which is preliminary data.</text>
</comment>
<evidence type="ECO:0000313" key="1">
    <source>
        <dbReference type="EMBL" id="CAG8547619.1"/>
    </source>
</evidence>
<name>A0A9N9AWU2_9GLOM</name>
<gene>
    <name evidence="1" type="ORF">RFULGI_LOCUS4505</name>
</gene>
<accession>A0A9N9AWU2</accession>
<protein>
    <submittedName>
        <fullName evidence="1">16004_t:CDS:1</fullName>
    </submittedName>
</protein>